<proteinExistence type="predicted"/>
<evidence type="ECO:0000313" key="1">
    <source>
        <dbReference type="EMBL" id="ANU36273.1"/>
    </source>
</evidence>
<dbReference type="Gene3D" id="2.30.300.10">
    <property type="entry name" value="Baseplate protein-like domain - beta roll fold"/>
    <property type="match status" value="1"/>
</dbReference>
<evidence type="ECO:0008006" key="3">
    <source>
        <dbReference type="Google" id="ProtNLM"/>
    </source>
</evidence>
<evidence type="ECO:0000313" key="2">
    <source>
        <dbReference type="Proteomes" id="UP000092528"/>
    </source>
</evidence>
<dbReference type="Proteomes" id="UP000092528">
    <property type="component" value="Chromosome 1"/>
</dbReference>
<name>A0A1C7FA28_9VIBR</name>
<keyword evidence="2" id="KW-1185">Reference proteome</keyword>
<organism evidence="1 2">
    <name type="scientific">Vibrio scophthalmi</name>
    <dbReference type="NCBI Taxonomy" id="45658"/>
    <lineage>
        <taxon>Bacteria</taxon>
        <taxon>Pseudomonadati</taxon>
        <taxon>Pseudomonadota</taxon>
        <taxon>Gammaproteobacteria</taxon>
        <taxon>Vibrionales</taxon>
        <taxon>Vibrionaceae</taxon>
        <taxon>Vibrio</taxon>
    </lineage>
</organism>
<dbReference type="InterPro" id="IPR023399">
    <property type="entry name" value="Baseplate-like_2-layer_sand"/>
</dbReference>
<accession>A0A1C7FA28</accession>
<dbReference type="RefSeq" id="WP_065545259.1">
    <property type="nucleotide sequence ID" value="NZ_CP016414.1"/>
</dbReference>
<dbReference type="EMBL" id="CP016414">
    <property type="protein sequence ID" value="ANU36273.1"/>
    <property type="molecule type" value="Genomic_DNA"/>
</dbReference>
<dbReference type="PATRIC" id="fig|45658.7.peg.1116"/>
<sequence length="312" mass="34261">MQKLTMLISGNQYPFYQADLKYSVEQLAHTFSCKIPPMIIESPLSVEFRLGERVILTGQVDKVDSGTATSAKELSITGRSRSANMIDSRITMDALYDQNVEKLLRSVAKPFGLSVKSLVGSMPLISEFQINAESPVENVAQVIREQGFMLIERNGVLTIENTAHATVHGVGLSTDRNVESLDITRTFNKTFHHIEVQGAWDDASAMVTIPGINKARKVVFICDQLQSAQACLSRAQYERDLAIAESLTVSTVISDVFPELAIDGLNRVIQVSDKEQGFNEMLVIKALGLSVSESSASTSVELCRPFKEQSNA</sequence>
<dbReference type="Gene3D" id="3.30.1920.10">
    <property type="entry name" value="Baseplate protein-like domains - 2 layer sandwich fold"/>
    <property type="match status" value="1"/>
</dbReference>
<dbReference type="Gene3D" id="3.55.50.10">
    <property type="entry name" value="Baseplate protein-like domains"/>
    <property type="match status" value="1"/>
</dbReference>
<dbReference type="AlphaFoldDB" id="A0A1C7FA28"/>
<gene>
    <name evidence="1" type="ORF">VSVS05_01146</name>
</gene>
<protein>
    <recommendedName>
        <fullName evidence="3">Phage tail protein</fullName>
    </recommendedName>
</protein>
<reference evidence="1 2" key="1">
    <citation type="submission" date="2016-07" db="EMBL/GenBank/DDBJ databases">
        <title>Genome sequencing of Vibrio scophthalmi strain VS-05, an isolated from Paralichthys olivaceus.</title>
        <authorList>
            <person name="Han H.-J."/>
        </authorList>
    </citation>
    <scope>NUCLEOTIDE SEQUENCE [LARGE SCALE GENOMIC DNA]</scope>
    <source>
        <strain evidence="1 2">VS-05</strain>
    </source>
</reference>
<dbReference type="SUPFAM" id="SSF69279">
    <property type="entry name" value="Phage tail proteins"/>
    <property type="match status" value="2"/>
</dbReference>